<protein>
    <recommendedName>
        <fullName evidence="4">Resolvase/invertase-type recombinase catalytic domain-containing protein</fullName>
    </recommendedName>
</protein>
<feature type="compositionally biased region" description="Basic and acidic residues" evidence="1">
    <location>
        <begin position="162"/>
        <end position="172"/>
    </location>
</feature>
<evidence type="ECO:0000313" key="3">
    <source>
        <dbReference type="Proteomes" id="UP001595993"/>
    </source>
</evidence>
<proteinExistence type="predicted"/>
<evidence type="ECO:0000256" key="1">
    <source>
        <dbReference type="SAM" id="MobiDB-lite"/>
    </source>
</evidence>
<organism evidence="2 3">
    <name type="scientific">Streptomyces maoxianensis</name>
    <dbReference type="NCBI Taxonomy" id="1459942"/>
    <lineage>
        <taxon>Bacteria</taxon>
        <taxon>Bacillati</taxon>
        <taxon>Actinomycetota</taxon>
        <taxon>Actinomycetes</taxon>
        <taxon>Kitasatosporales</taxon>
        <taxon>Streptomycetaceae</taxon>
        <taxon>Streptomyces</taxon>
    </lineage>
</organism>
<evidence type="ECO:0000313" key="2">
    <source>
        <dbReference type="EMBL" id="MFC4612910.1"/>
    </source>
</evidence>
<dbReference type="RefSeq" id="WP_381203387.1">
    <property type="nucleotide sequence ID" value="NZ_JBHSFE010000039.1"/>
</dbReference>
<accession>A0ABV9GI78</accession>
<sequence length="298" mass="32331">MAEAGCSVFSEKIITRIKVRPEFVKALDFARTIKKAVPHQRVVFTVHAMKRLGRGAAELLSIAGDLRTNDIELELLTGLSRGLRPHGARCRPLRVLRRHGRVRTRVHPREIPRRTGIRSRRGRYGGRPKVFDDDMAHYARTLRASGVSVPEIAAKLFIPTGKNREQGPEPIRRPRLPCPRRGRTGELSSRPQRPDHAAIPSGRTSADSPEGHSRTGHVTDPQSTLIALADTGCSVGPTDANCIGCEKATPVLEVGPGPYGSGPTRDADLGTTVAVSSADIFGSHSIEHGTAKTTPSRI</sequence>
<keyword evidence="3" id="KW-1185">Reference proteome</keyword>
<feature type="region of interest" description="Disordered" evidence="1">
    <location>
        <begin position="159"/>
        <end position="220"/>
    </location>
</feature>
<comment type="caution">
    <text evidence="2">The sequence shown here is derived from an EMBL/GenBank/DDBJ whole genome shotgun (WGS) entry which is preliminary data.</text>
</comment>
<dbReference type="Proteomes" id="UP001595993">
    <property type="component" value="Unassembled WGS sequence"/>
</dbReference>
<gene>
    <name evidence="2" type="ORF">ACFO9E_34985</name>
</gene>
<name>A0ABV9GI78_9ACTN</name>
<feature type="compositionally biased region" description="Basic residues" evidence="1">
    <location>
        <begin position="173"/>
        <end position="182"/>
    </location>
</feature>
<evidence type="ECO:0008006" key="4">
    <source>
        <dbReference type="Google" id="ProtNLM"/>
    </source>
</evidence>
<dbReference type="EMBL" id="JBHSFE010000039">
    <property type="protein sequence ID" value="MFC4612910.1"/>
    <property type="molecule type" value="Genomic_DNA"/>
</dbReference>
<reference evidence="3" key="1">
    <citation type="journal article" date="2019" name="Int. J. Syst. Evol. Microbiol.">
        <title>The Global Catalogue of Microorganisms (GCM) 10K type strain sequencing project: providing services to taxonomists for standard genome sequencing and annotation.</title>
        <authorList>
            <consortium name="The Broad Institute Genomics Platform"/>
            <consortium name="The Broad Institute Genome Sequencing Center for Infectious Disease"/>
            <person name="Wu L."/>
            <person name="Ma J."/>
        </authorList>
    </citation>
    <scope>NUCLEOTIDE SEQUENCE [LARGE SCALE GENOMIC DNA]</scope>
    <source>
        <strain evidence="3">CGMCC 4.7139</strain>
    </source>
</reference>